<evidence type="ECO:0000313" key="1">
    <source>
        <dbReference type="EMBL" id="KAK7366701.1"/>
    </source>
</evidence>
<dbReference type="AlphaFoldDB" id="A0AAN9N6Q4"/>
<sequence>MISRCSLFYVRQRGTGKVSKCLISRDWTAFCPAPRVVFKLPDKNSRISNSCRVQNWCDFAASIRVPLVYYFQAIQYKDANHRDMLSRAEQSSAVHRSQFRQLQHSGACTRPFIFRRRQCLRFKMEVYF</sequence>
<comment type="caution">
    <text evidence="1">The sequence shown here is derived from an EMBL/GenBank/DDBJ whole genome shotgun (WGS) entry which is preliminary data.</text>
</comment>
<protein>
    <submittedName>
        <fullName evidence="1">Uncharacterized protein</fullName>
    </submittedName>
</protein>
<dbReference type="Proteomes" id="UP001374584">
    <property type="component" value="Unassembled WGS sequence"/>
</dbReference>
<reference evidence="1 2" key="1">
    <citation type="submission" date="2024-01" db="EMBL/GenBank/DDBJ databases">
        <title>The genomes of 5 underutilized Papilionoideae crops provide insights into root nodulation and disease resistanc.</title>
        <authorList>
            <person name="Jiang F."/>
        </authorList>
    </citation>
    <scope>NUCLEOTIDE SEQUENCE [LARGE SCALE GENOMIC DNA]</scope>
    <source>
        <strain evidence="1">JINMINGXINNONG_FW02</strain>
        <tissue evidence="1">Leaves</tissue>
    </source>
</reference>
<organism evidence="1 2">
    <name type="scientific">Phaseolus coccineus</name>
    <name type="common">Scarlet runner bean</name>
    <name type="synonym">Phaseolus multiflorus</name>
    <dbReference type="NCBI Taxonomy" id="3886"/>
    <lineage>
        <taxon>Eukaryota</taxon>
        <taxon>Viridiplantae</taxon>
        <taxon>Streptophyta</taxon>
        <taxon>Embryophyta</taxon>
        <taxon>Tracheophyta</taxon>
        <taxon>Spermatophyta</taxon>
        <taxon>Magnoliopsida</taxon>
        <taxon>eudicotyledons</taxon>
        <taxon>Gunneridae</taxon>
        <taxon>Pentapetalae</taxon>
        <taxon>rosids</taxon>
        <taxon>fabids</taxon>
        <taxon>Fabales</taxon>
        <taxon>Fabaceae</taxon>
        <taxon>Papilionoideae</taxon>
        <taxon>50 kb inversion clade</taxon>
        <taxon>NPAAA clade</taxon>
        <taxon>indigoferoid/millettioid clade</taxon>
        <taxon>Phaseoleae</taxon>
        <taxon>Phaseolus</taxon>
    </lineage>
</organism>
<name>A0AAN9N6Q4_PHACN</name>
<gene>
    <name evidence="1" type="ORF">VNO80_08698</name>
</gene>
<proteinExistence type="predicted"/>
<accession>A0AAN9N6Q4</accession>
<keyword evidence="2" id="KW-1185">Reference proteome</keyword>
<dbReference type="EMBL" id="JAYMYR010000004">
    <property type="protein sequence ID" value="KAK7366701.1"/>
    <property type="molecule type" value="Genomic_DNA"/>
</dbReference>
<evidence type="ECO:0000313" key="2">
    <source>
        <dbReference type="Proteomes" id="UP001374584"/>
    </source>
</evidence>